<feature type="transmembrane region" description="Helical" evidence="5">
    <location>
        <begin position="56"/>
        <end position="81"/>
    </location>
</feature>
<reference evidence="7" key="1">
    <citation type="journal article" date="2019" name="Int. J. Syst. Evol. Microbiol.">
        <title>The Global Catalogue of Microorganisms (GCM) 10K type strain sequencing project: providing services to taxonomists for standard genome sequencing and annotation.</title>
        <authorList>
            <consortium name="The Broad Institute Genomics Platform"/>
            <consortium name="The Broad Institute Genome Sequencing Center for Infectious Disease"/>
            <person name="Wu L."/>
            <person name="Ma J."/>
        </authorList>
    </citation>
    <scope>NUCLEOTIDE SEQUENCE [LARGE SCALE GENOMIC DNA]</scope>
    <source>
        <strain evidence="7">JCM 4087</strain>
    </source>
</reference>
<dbReference type="Gene3D" id="1.20.1540.10">
    <property type="entry name" value="Rhomboid-like"/>
    <property type="match status" value="1"/>
</dbReference>
<dbReference type="Pfam" id="PF20401">
    <property type="entry name" value="Rhomboid_2"/>
    <property type="match status" value="1"/>
</dbReference>
<gene>
    <name evidence="6" type="ORF">GCM10020221_05680</name>
</gene>
<protein>
    <recommendedName>
        <fullName evidence="8">Integral membrane protein</fullName>
    </recommendedName>
</protein>
<keyword evidence="2 5" id="KW-0812">Transmembrane</keyword>
<keyword evidence="3 5" id="KW-1133">Transmembrane helix</keyword>
<evidence type="ECO:0000256" key="5">
    <source>
        <dbReference type="SAM" id="Phobius"/>
    </source>
</evidence>
<dbReference type="RefSeq" id="WP_344960733.1">
    <property type="nucleotide sequence ID" value="NZ_BAAAXZ010000022.1"/>
</dbReference>
<feature type="transmembrane region" description="Helical" evidence="5">
    <location>
        <begin position="12"/>
        <end position="29"/>
    </location>
</feature>
<dbReference type="InterPro" id="IPR046862">
    <property type="entry name" value="Rhomboid_2"/>
</dbReference>
<evidence type="ECO:0000256" key="1">
    <source>
        <dbReference type="ARBA" id="ARBA00004141"/>
    </source>
</evidence>
<dbReference type="SUPFAM" id="SSF144091">
    <property type="entry name" value="Rhomboid-like"/>
    <property type="match status" value="1"/>
</dbReference>
<accession>A0ABP6IX99</accession>
<keyword evidence="4 5" id="KW-0472">Membrane</keyword>
<evidence type="ECO:0000256" key="2">
    <source>
        <dbReference type="ARBA" id="ARBA00022692"/>
    </source>
</evidence>
<comment type="caution">
    <text evidence="6">The sequence shown here is derived from an EMBL/GenBank/DDBJ whole genome shotgun (WGS) entry which is preliminary data.</text>
</comment>
<feature type="transmembrane region" description="Helical" evidence="5">
    <location>
        <begin position="87"/>
        <end position="110"/>
    </location>
</feature>
<comment type="subcellular location">
    <subcellularLocation>
        <location evidence="1">Membrane</location>
        <topology evidence="1">Multi-pass membrane protein</topology>
    </subcellularLocation>
</comment>
<keyword evidence="7" id="KW-1185">Reference proteome</keyword>
<dbReference type="EMBL" id="BAAAXZ010000022">
    <property type="protein sequence ID" value="GAA2912776.1"/>
    <property type="molecule type" value="Genomic_DNA"/>
</dbReference>
<name>A0ABP6IX99_STRTU</name>
<evidence type="ECO:0000313" key="6">
    <source>
        <dbReference type="EMBL" id="GAA2912776.1"/>
    </source>
</evidence>
<evidence type="ECO:0008006" key="8">
    <source>
        <dbReference type="Google" id="ProtNLM"/>
    </source>
</evidence>
<dbReference type="InterPro" id="IPR035952">
    <property type="entry name" value="Rhomboid-like_sf"/>
</dbReference>
<evidence type="ECO:0000256" key="4">
    <source>
        <dbReference type="ARBA" id="ARBA00023136"/>
    </source>
</evidence>
<proteinExistence type="predicted"/>
<dbReference type="Proteomes" id="UP001501102">
    <property type="component" value="Unassembled WGS sequence"/>
</dbReference>
<sequence>MTITALAPRFAPAYVGGVQLGALAARRLLNPARRARLLRRCSTNVDNLRAGRWDTLVTSALVVEAPMDLGYALLLLAVLGYTEYAYGAWWAAGAFAWGHVGASLLVYGGLRAVRAGQRTRSATDVGTSYGFHAVTGFLAASLPAGRPRIAACSALLALAVRPLATRRPGFTDAGHPTALLLGLGLGALRERTLALR</sequence>
<organism evidence="6 7">
    <name type="scientific">Streptomyces thioluteus</name>
    <dbReference type="NCBI Taxonomy" id="66431"/>
    <lineage>
        <taxon>Bacteria</taxon>
        <taxon>Bacillati</taxon>
        <taxon>Actinomycetota</taxon>
        <taxon>Actinomycetes</taxon>
        <taxon>Kitasatosporales</taxon>
        <taxon>Streptomycetaceae</taxon>
        <taxon>Streptomyces</taxon>
    </lineage>
</organism>
<evidence type="ECO:0000256" key="3">
    <source>
        <dbReference type="ARBA" id="ARBA00022989"/>
    </source>
</evidence>
<evidence type="ECO:0000313" key="7">
    <source>
        <dbReference type="Proteomes" id="UP001501102"/>
    </source>
</evidence>